<feature type="region of interest" description="Disordered" evidence="1">
    <location>
        <begin position="1"/>
        <end position="45"/>
    </location>
</feature>
<name>C4J2N7_MAIZE</name>
<dbReference type="EMBL" id="BT085084">
    <property type="protein sequence ID" value="ACR35437.1"/>
    <property type="molecule type" value="mRNA"/>
</dbReference>
<evidence type="ECO:0000313" key="2">
    <source>
        <dbReference type="EMBL" id="ACR35437.1"/>
    </source>
</evidence>
<sequence length="152" mass="15952">MGGAHRRELGASSAQGEFLQGKKKRQGSLKLRGTERGSDSNLWGVELHPGGSSAMGEAWLGRAARARTLRNALRAGLEMESSGVPGVRVSSAAWMKGGRPRGRRTGSAGGLLLWGGKLGRGRKMAGGGRRAGCVRWKLGGQEMEEGSGGWLI</sequence>
<reference evidence="2" key="2">
    <citation type="submission" date="2012-06" db="EMBL/GenBank/DDBJ databases">
        <authorList>
            <person name="Yu Y."/>
            <person name="Currie J."/>
            <person name="Lomeli R."/>
            <person name="Angelova A."/>
            <person name="Collura K."/>
            <person name="Wissotski M."/>
            <person name="Campos D."/>
            <person name="Kudrna D."/>
            <person name="Golser W."/>
            <person name="Ashely E."/>
            <person name="Descour A."/>
            <person name="Fernandes J."/>
            <person name="Soderlund C."/>
            <person name="Walbot V."/>
        </authorList>
    </citation>
    <scope>NUCLEOTIDE SEQUENCE</scope>
    <source>
        <strain evidence="2">B73</strain>
    </source>
</reference>
<proteinExistence type="evidence at transcript level"/>
<dbReference type="KEGG" id="zma:100501337"/>
<dbReference type="AlphaFoldDB" id="C4J2N7"/>
<evidence type="ECO:0000256" key="1">
    <source>
        <dbReference type="SAM" id="MobiDB-lite"/>
    </source>
</evidence>
<protein>
    <submittedName>
        <fullName evidence="2">Uncharacterized protein</fullName>
    </submittedName>
</protein>
<organism evidence="2">
    <name type="scientific">Zea mays</name>
    <name type="common">Maize</name>
    <dbReference type="NCBI Taxonomy" id="4577"/>
    <lineage>
        <taxon>Eukaryota</taxon>
        <taxon>Viridiplantae</taxon>
        <taxon>Streptophyta</taxon>
        <taxon>Embryophyta</taxon>
        <taxon>Tracheophyta</taxon>
        <taxon>Spermatophyta</taxon>
        <taxon>Magnoliopsida</taxon>
        <taxon>Liliopsida</taxon>
        <taxon>Poales</taxon>
        <taxon>Poaceae</taxon>
        <taxon>PACMAD clade</taxon>
        <taxon>Panicoideae</taxon>
        <taxon>Andropogonodae</taxon>
        <taxon>Andropogoneae</taxon>
        <taxon>Tripsacinae</taxon>
        <taxon>Zea</taxon>
    </lineage>
</organism>
<accession>C4J2N7</accession>
<reference evidence="2" key="1">
    <citation type="journal article" date="2009" name="PLoS Genet.">
        <title>Sequencing, mapping, and analysis of 27,455 maize full-length cDNAs.</title>
        <authorList>
            <person name="Soderlund C."/>
            <person name="Descour A."/>
            <person name="Kudrna D."/>
            <person name="Bomhoff M."/>
            <person name="Boyd L."/>
            <person name="Currie J."/>
            <person name="Angelova A."/>
            <person name="Collura K."/>
            <person name="Wissotski M."/>
            <person name="Ashley E."/>
            <person name="Morrow D."/>
            <person name="Fernandes J."/>
            <person name="Walbot V."/>
            <person name="Yu Y."/>
        </authorList>
    </citation>
    <scope>NUCLEOTIDE SEQUENCE</scope>
    <source>
        <strain evidence="2">B73</strain>
    </source>
</reference>